<evidence type="ECO:0000256" key="6">
    <source>
        <dbReference type="ARBA" id="ARBA00023136"/>
    </source>
</evidence>
<dbReference type="InterPro" id="IPR010104">
    <property type="entry name" value="TonB_rcpt_bac"/>
</dbReference>
<dbReference type="Gene3D" id="2.40.170.20">
    <property type="entry name" value="TonB-dependent receptor, beta-barrel domain"/>
    <property type="match status" value="1"/>
</dbReference>
<dbReference type="InterPro" id="IPR039426">
    <property type="entry name" value="TonB-dep_rcpt-like"/>
</dbReference>
<keyword evidence="3 8" id="KW-1134">Transmembrane beta strand</keyword>
<keyword evidence="10" id="KW-0732">Signal</keyword>
<comment type="similarity">
    <text evidence="8 9">Belongs to the TonB-dependent receptor family.</text>
</comment>
<evidence type="ECO:0000256" key="4">
    <source>
        <dbReference type="ARBA" id="ARBA00022692"/>
    </source>
</evidence>
<dbReference type="RefSeq" id="WP_188159608.1">
    <property type="nucleotide sequence ID" value="NZ_BMGH01000001.1"/>
</dbReference>
<dbReference type="Pfam" id="PF00593">
    <property type="entry name" value="TonB_dep_Rec_b-barrel"/>
    <property type="match status" value="1"/>
</dbReference>
<evidence type="ECO:0000256" key="3">
    <source>
        <dbReference type="ARBA" id="ARBA00022452"/>
    </source>
</evidence>
<evidence type="ECO:0000259" key="11">
    <source>
        <dbReference type="Pfam" id="PF00593"/>
    </source>
</evidence>
<keyword evidence="5 9" id="KW-0798">TonB box</keyword>
<dbReference type="GO" id="GO:0009279">
    <property type="term" value="C:cell outer membrane"/>
    <property type="evidence" value="ECO:0007669"/>
    <property type="project" value="UniProtKB-SubCell"/>
</dbReference>
<evidence type="ECO:0000256" key="10">
    <source>
        <dbReference type="SAM" id="SignalP"/>
    </source>
</evidence>
<feature type="signal peptide" evidence="10">
    <location>
        <begin position="1"/>
        <end position="30"/>
    </location>
</feature>
<evidence type="ECO:0000256" key="9">
    <source>
        <dbReference type="RuleBase" id="RU003357"/>
    </source>
</evidence>
<feature type="chain" id="PRO_5035169589" evidence="10">
    <location>
        <begin position="31"/>
        <end position="918"/>
    </location>
</feature>
<dbReference type="NCBIfam" id="TIGR01782">
    <property type="entry name" value="TonB-Xanth-Caul"/>
    <property type="match status" value="1"/>
</dbReference>
<reference evidence="13" key="2">
    <citation type="submission" date="2020-09" db="EMBL/GenBank/DDBJ databases">
        <authorList>
            <person name="Sun Q."/>
            <person name="Zhou Y."/>
        </authorList>
    </citation>
    <scope>NUCLEOTIDE SEQUENCE</scope>
    <source>
        <strain evidence="13">CGMCC 1.12921</strain>
    </source>
</reference>
<gene>
    <name evidence="13" type="primary">malA</name>
    <name evidence="13" type="ORF">GCM10011342_03870</name>
</gene>
<evidence type="ECO:0000313" key="13">
    <source>
        <dbReference type="EMBL" id="GGC98165.1"/>
    </source>
</evidence>
<keyword evidence="4 8" id="KW-0812">Transmembrane</keyword>
<feature type="domain" description="TonB-dependent receptor plug" evidence="12">
    <location>
        <begin position="65"/>
        <end position="168"/>
    </location>
</feature>
<dbReference type="Pfam" id="PF07715">
    <property type="entry name" value="Plug"/>
    <property type="match status" value="1"/>
</dbReference>
<dbReference type="PANTHER" id="PTHR40980">
    <property type="entry name" value="PLUG DOMAIN-CONTAINING PROTEIN"/>
    <property type="match status" value="1"/>
</dbReference>
<evidence type="ECO:0000256" key="5">
    <source>
        <dbReference type="ARBA" id="ARBA00023077"/>
    </source>
</evidence>
<dbReference type="Proteomes" id="UP000613582">
    <property type="component" value="Unassembled WGS sequence"/>
</dbReference>
<dbReference type="CDD" id="cd01347">
    <property type="entry name" value="ligand_gated_channel"/>
    <property type="match status" value="1"/>
</dbReference>
<dbReference type="SUPFAM" id="SSF56935">
    <property type="entry name" value="Porins"/>
    <property type="match status" value="1"/>
</dbReference>
<comment type="subcellular location">
    <subcellularLocation>
        <location evidence="1 8">Cell outer membrane</location>
        <topology evidence="1 8">Multi-pass membrane protein</topology>
    </subcellularLocation>
</comment>
<keyword evidence="14" id="KW-1185">Reference proteome</keyword>
<dbReference type="PROSITE" id="PS52016">
    <property type="entry name" value="TONB_DEPENDENT_REC_3"/>
    <property type="match status" value="1"/>
</dbReference>
<name>A0A8J2V3P4_9PROT</name>
<evidence type="ECO:0000256" key="8">
    <source>
        <dbReference type="PROSITE-ProRule" id="PRU01360"/>
    </source>
</evidence>
<feature type="domain" description="TonB-dependent receptor-like beta-barrel" evidence="11">
    <location>
        <begin position="336"/>
        <end position="883"/>
    </location>
</feature>
<keyword evidence="2 8" id="KW-0813">Transport</keyword>
<dbReference type="InterPro" id="IPR036942">
    <property type="entry name" value="Beta-barrel_TonB_sf"/>
</dbReference>
<organism evidence="13 14">
    <name type="scientific">Aquisalinus flavus</name>
    <dbReference type="NCBI Taxonomy" id="1526572"/>
    <lineage>
        <taxon>Bacteria</taxon>
        <taxon>Pseudomonadati</taxon>
        <taxon>Pseudomonadota</taxon>
        <taxon>Alphaproteobacteria</taxon>
        <taxon>Parvularculales</taxon>
        <taxon>Parvularculaceae</taxon>
        <taxon>Aquisalinus</taxon>
    </lineage>
</organism>
<evidence type="ECO:0000313" key="14">
    <source>
        <dbReference type="Proteomes" id="UP000613582"/>
    </source>
</evidence>
<evidence type="ECO:0000256" key="2">
    <source>
        <dbReference type="ARBA" id="ARBA00022448"/>
    </source>
</evidence>
<dbReference type="Gene3D" id="2.170.130.10">
    <property type="entry name" value="TonB-dependent receptor, plug domain"/>
    <property type="match status" value="1"/>
</dbReference>
<evidence type="ECO:0000259" key="12">
    <source>
        <dbReference type="Pfam" id="PF07715"/>
    </source>
</evidence>
<protein>
    <submittedName>
        <fullName evidence="13">TonB-dependent receptor</fullName>
    </submittedName>
</protein>
<proteinExistence type="inferred from homology"/>
<dbReference type="EMBL" id="BMGH01000001">
    <property type="protein sequence ID" value="GGC98165.1"/>
    <property type="molecule type" value="Genomic_DNA"/>
</dbReference>
<dbReference type="AlphaFoldDB" id="A0A8J2V3P4"/>
<keyword evidence="6 8" id="KW-0472">Membrane</keyword>
<evidence type="ECO:0000256" key="7">
    <source>
        <dbReference type="ARBA" id="ARBA00023237"/>
    </source>
</evidence>
<dbReference type="InterPro" id="IPR000531">
    <property type="entry name" value="Beta-barrel_TonB"/>
</dbReference>
<evidence type="ECO:0000256" key="1">
    <source>
        <dbReference type="ARBA" id="ARBA00004571"/>
    </source>
</evidence>
<keyword evidence="13" id="KW-0675">Receptor</keyword>
<comment type="caution">
    <text evidence="13">The sequence shown here is derived from an EMBL/GenBank/DDBJ whole genome shotgun (WGS) entry which is preliminary data.</text>
</comment>
<dbReference type="InterPro" id="IPR037066">
    <property type="entry name" value="Plug_dom_sf"/>
</dbReference>
<keyword evidence="7 8" id="KW-0998">Cell outer membrane</keyword>
<dbReference type="InterPro" id="IPR012910">
    <property type="entry name" value="Plug_dom"/>
</dbReference>
<reference evidence="13" key="1">
    <citation type="journal article" date="2014" name="Int. J. Syst. Evol. Microbiol.">
        <title>Complete genome sequence of Corynebacterium casei LMG S-19264T (=DSM 44701T), isolated from a smear-ripened cheese.</title>
        <authorList>
            <consortium name="US DOE Joint Genome Institute (JGI-PGF)"/>
            <person name="Walter F."/>
            <person name="Albersmeier A."/>
            <person name="Kalinowski J."/>
            <person name="Ruckert C."/>
        </authorList>
    </citation>
    <scope>NUCLEOTIDE SEQUENCE</scope>
    <source>
        <strain evidence="13">CGMCC 1.12921</strain>
    </source>
</reference>
<sequence>METKFKFGRAGLMTGTGLALMLMAAPGAYAQDDDNTAEAQEEQASEDTIIVTGIRRSLTDSIAAKKNSSSIVEAVSAEDIGKLPDVSIAESLARLPGLTAQRLNGRGQVISVRGLAPDFTTALLNGREQLSTSDNRSVEFDQYPSELIQQVVIYKTPDAALIGQGLAGTADLRTVRPLEQNGRTIAFNLRGETNEYGALNSGTEDTGYRFSAAYFDQSANGEWGWALGYASTKSPSQGERYNAWGYPNLPADFDASTPLILGGAKPYVQSNELKRDGLIGVLQYEPSETFSSTLDAYYSEFEETQTLRGIELPLFWGGINPDPGYTVEDGLVTSGTFDGVVGVVRNDLNQRDAELFSIGWNTQTQLSDNWALETDIARSTVDRTDMILETYAGTGYNLSGPRDTLGFVTSSSGTVFDSILDYSDPNLIVLTSPQGWGTDAAAGRPNGQAGFLNMPSIEDELTSLRASMTREMTGPISSVEFGVNYSDRSKEKVADELFILLANGAAELTIPSNLLLEPTDLDYLGLGPMVSFDPLAALNSGIYDLDPNTNADVVTKSWTVEEQLLTVYAMANVDTMAGPFPLSGNFGVQVIQAEQSSTGAQAAGFEPNVFIETVEDGTEYTEFYPSANFQFELTDNTFLRTAVARTVARPRMDQMRASVEVSRNEGNIDSTDPNNAFWSAFGGNPQLEPWTAWAYDLSLERYFGTSGYVSAALFYKDLENYIYDQGEVFDFGGLPPGTDEEPATTLGLITRPANGEGGSIYGLEIAGSITGEMIHPVLDGFGVIASASFTESEIEPNGPGTDSSLPGLSETVANLTLYYEKNGFQARISDRYRSDFLGEVSGFGNGRDYTTVEAESVIDAQLGYDFQDGPLAGLGLLFQVQNLTDQEFVTFYNEDERQVRDFQQYGRTYLFGIDYKFN</sequence>
<dbReference type="PANTHER" id="PTHR40980:SF3">
    <property type="entry name" value="TONB-DEPENDENT RECEPTOR-LIKE BETA-BARREL DOMAIN-CONTAINING PROTEIN"/>
    <property type="match status" value="1"/>
</dbReference>
<accession>A0A8J2V3P4</accession>